<dbReference type="GO" id="GO:0003700">
    <property type="term" value="F:DNA-binding transcription factor activity"/>
    <property type="evidence" value="ECO:0007669"/>
    <property type="project" value="InterPro"/>
</dbReference>
<dbReference type="InterPro" id="IPR000835">
    <property type="entry name" value="HTH_MarR-typ"/>
</dbReference>
<feature type="domain" description="HTH marR-type" evidence="1">
    <location>
        <begin position="4"/>
        <end position="133"/>
    </location>
</feature>
<reference evidence="2 3" key="1">
    <citation type="submission" date="2014-08" db="EMBL/GenBank/DDBJ databases">
        <authorList>
            <person name="Chen Y.-H."/>
        </authorList>
    </citation>
    <scope>NUCLEOTIDE SEQUENCE [LARGE SCALE GENOMIC DNA]</scope>
</reference>
<sequence length="133" mass="14517">MPNHTCHCILLRKASRKVSSYYDEALAPLGVNIGQFSLLRNINRLAPISLTDLAVQVELDRSTVGRNAKVLERMGLVAIGHGEDQREAMLTVAPQGHAILKQGAPLWDGVQADIEARLGAEKTRQLQELLAAL</sequence>
<dbReference type="PROSITE" id="PS50995">
    <property type="entry name" value="HTH_MARR_2"/>
    <property type="match status" value="1"/>
</dbReference>
<dbReference type="Pfam" id="PF12802">
    <property type="entry name" value="MarR_2"/>
    <property type="match status" value="1"/>
</dbReference>
<dbReference type="InterPro" id="IPR036388">
    <property type="entry name" value="WH-like_DNA-bd_sf"/>
</dbReference>
<dbReference type="PANTHER" id="PTHR33164">
    <property type="entry name" value="TRANSCRIPTIONAL REGULATOR, MARR FAMILY"/>
    <property type="match status" value="1"/>
</dbReference>
<dbReference type="Gene3D" id="1.10.10.10">
    <property type="entry name" value="Winged helix-like DNA-binding domain superfamily/Winged helix DNA-binding domain"/>
    <property type="match status" value="1"/>
</dbReference>
<dbReference type="AlphaFoldDB" id="A0A0T7GMH3"/>
<dbReference type="InterPro" id="IPR036390">
    <property type="entry name" value="WH_DNA-bd_sf"/>
</dbReference>
<dbReference type="Proteomes" id="UP000039660">
    <property type="component" value="Unassembled WGS sequence"/>
</dbReference>
<evidence type="ECO:0000259" key="1">
    <source>
        <dbReference type="PROSITE" id="PS50995"/>
    </source>
</evidence>
<dbReference type="EMBL" id="CCRK01000004">
    <property type="protein sequence ID" value="CDZ48463.1"/>
    <property type="molecule type" value="Genomic_DNA"/>
</dbReference>
<dbReference type="GO" id="GO:0006950">
    <property type="term" value="P:response to stress"/>
    <property type="evidence" value="ECO:0007669"/>
    <property type="project" value="TreeGrafter"/>
</dbReference>
<protein>
    <submittedName>
        <fullName evidence="2">Transcriptional regulator, MarR family</fullName>
    </submittedName>
</protein>
<name>A0A0T7GMH3_NEOGA</name>
<evidence type="ECO:0000313" key="2">
    <source>
        <dbReference type="EMBL" id="CDZ48463.1"/>
    </source>
</evidence>
<gene>
    <name evidence="2" type="ORF">NGAL_HAMBI1189_24400</name>
</gene>
<organism evidence="2 3">
    <name type="scientific">Neorhizobium galegae bv. officinalis</name>
    <dbReference type="NCBI Taxonomy" id="323656"/>
    <lineage>
        <taxon>Bacteria</taxon>
        <taxon>Pseudomonadati</taxon>
        <taxon>Pseudomonadota</taxon>
        <taxon>Alphaproteobacteria</taxon>
        <taxon>Hyphomicrobiales</taxon>
        <taxon>Rhizobiaceae</taxon>
        <taxon>Rhizobium/Agrobacterium group</taxon>
        <taxon>Neorhizobium</taxon>
    </lineage>
</organism>
<dbReference type="PANTHER" id="PTHR33164:SF105">
    <property type="entry name" value="TRANSCRIPTIONAL REPRESSOR PROTEIN-RELATED"/>
    <property type="match status" value="1"/>
</dbReference>
<dbReference type="InterPro" id="IPR039422">
    <property type="entry name" value="MarR/SlyA-like"/>
</dbReference>
<dbReference type="SMART" id="SM00347">
    <property type="entry name" value="HTH_MARR"/>
    <property type="match status" value="1"/>
</dbReference>
<accession>A0A0T7GMH3</accession>
<evidence type="ECO:0000313" key="3">
    <source>
        <dbReference type="Proteomes" id="UP000039660"/>
    </source>
</evidence>
<dbReference type="RefSeq" id="WP_046634509.1">
    <property type="nucleotide sequence ID" value="NZ_CCRK01000004.1"/>
</dbReference>
<dbReference type="SUPFAM" id="SSF46785">
    <property type="entry name" value="Winged helix' DNA-binding domain"/>
    <property type="match status" value="1"/>
</dbReference>
<proteinExistence type="predicted"/>